<dbReference type="EMBL" id="BROD01000001">
    <property type="protein sequence ID" value="GKX66140.1"/>
    <property type="molecule type" value="Genomic_DNA"/>
</dbReference>
<sequence length="137" mass="16305">MLFHYKVIIHDGIYLIVYSVKGNENFNAIKTKRSTFPIQFLIVQKYYNYLKRENLFCVVHEINNVIYVNYVLKGALIQSTIINFENMLDIDNILKKEEMVLRRLINFNYSVTYITNITEVNNISKQFRYVSGVVYDL</sequence>
<protein>
    <submittedName>
        <fullName evidence="1">Uncharacterized protein</fullName>
    </submittedName>
</protein>
<proteinExistence type="predicted"/>
<dbReference type="Proteomes" id="UP001058074">
    <property type="component" value="Unassembled WGS sequence"/>
</dbReference>
<accession>A0ACB5RAS9</accession>
<name>A0ACB5RAS9_9CLOT</name>
<evidence type="ECO:0000313" key="2">
    <source>
        <dbReference type="Proteomes" id="UP001058074"/>
    </source>
</evidence>
<keyword evidence="2" id="KW-1185">Reference proteome</keyword>
<evidence type="ECO:0000313" key="1">
    <source>
        <dbReference type="EMBL" id="GKX66140.1"/>
    </source>
</evidence>
<comment type="caution">
    <text evidence="1">The sequence shown here is derived from an EMBL/GenBank/DDBJ whole genome shotgun (WGS) entry which is preliminary data.</text>
</comment>
<reference evidence="1" key="1">
    <citation type="journal article" date="2025" name="Int. J. Syst. Evol. Microbiol.">
        <title>Inconstantimicrobium mannanitabidum sp. nov., a novel member of the family Clostridiaceae isolated from anoxic soil under the treatment of reductive soil disinfestation.</title>
        <authorList>
            <person name="Ueki A."/>
            <person name="Tonouchi A."/>
            <person name="Honma S."/>
            <person name="Kaku N."/>
            <person name="Ueki K."/>
        </authorList>
    </citation>
    <scope>NUCLEOTIDE SEQUENCE</scope>
    <source>
        <strain evidence="1">TW13</strain>
    </source>
</reference>
<gene>
    <name evidence="1" type="ORF">rsdtw13_13980</name>
</gene>
<organism evidence="1 2">
    <name type="scientific">Inconstantimicrobium mannanitabidum</name>
    <dbReference type="NCBI Taxonomy" id="1604901"/>
    <lineage>
        <taxon>Bacteria</taxon>
        <taxon>Bacillati</taxon>
        <taxon>Bacillota</taxon>
        <taxon>Clostridia</taxon>
        <taxon>Eubacteriales</taxon>
        <taxon>Clostridiaceae</taxon>
        <taxon>Inconstantimicrobium</taxon>
    </lineage>
</organism>